<proteinExistence type="predicted"/>
<protein>
    <submittedName>
        <fullName evidence="1">Conjugal transfer protein TraR</fullName>
    </submittedName>
</protein>
<keyword evidence="2" id="KW-1185">Reference proteome</keyword>
<accession>A0A4Q2J269</accession>
<gene>
    <name evidence="1" type="ORF">EO081_07595</name>
</gene>
<evidence type="ECO:0000313" key="2">
    <source>
        <dbReference type="Proteomes" id="UP000292347"/>
    </source>
</evidence>
<reference evidence="1 2" key="1">
    <citation type="submission" date="2019-01" db="EMBL/GenBank/DDBJ databases">
        <title>Sphingomonas mucosissima sp. nov. and Sphingomonas desiccabilis sp. nov., from biological soil crusts in the Colorado Plateau, USA.</title>
        <authorList>
            <person name="Zhu D."/>
        </authorList>
    </citation>
    <scope>NUCLEOTIDE SEQUENCE [LARGE SCALE GENOMIC DNA]</scope>
    <source>
        <strain evidence="1 2">CP1D</strain>
    </source>
</reference>
<dbReference type="Proteomes" id="UP000292347">
    <property type="component" value="Unassembled WGS sequence"/>
</dbReference>
<dbReference type="EMBL" id="SDPT01000001">
    <property type="protein sequence ID" value="RXZ35472.1"/>
    <property type="molecule type" value="Genomic_DNA"/>
</dbReference>
<evidence type="ECO:0000313" key="1">
    <source>
        <dbReference type="EMBL" id="RXZ35472.1"/>
    </source>
</evidence>
<name>A0A4Q2J269_9SPHN</name>
<dbReference type="AlphaFoldDB" id="A0A4Q2J269"/>
<organism evidence="1 2">
    <name type="scientific">Sphingomonas desiccabilis</name>
    <dbReference type="NCBI Taxonomy" id="429134"/>
    <lineage>
        <taxon>Bacteria</taxon>
        <taxon>Pseudomonadati</taxon>
        <taxon>Pseudomonadota</taxon>
        <taxon>Alphaproteobacteria</taxon>
        <taxon>Sphingomonadales</taxon>
        <taxon>Sphingomonadaceae</taxon>
        <taxon>Sphingomonas</taxon>
    </lineage>
</organism>
<sequence>MADAADDAQLLLEAHLARSIAAARAPIPAGVAGECGECGEDMPRLVHGRCGFCRDGRKRRALT</sequence>
<comment type="caution">
    <text evidence="1">The sequence shown here is derived from an EMBL/GenBank/DDBJ whole genome shotgun (WGS) entry which is preliminary data.</text>
</comment>